<dbReference type="SUPFAM" id="SSF52540">
    <property type="entry name" value="P-loop containing nucleoside triphosphate hydrolases"/>
    <property type="match status" value="1"/>
</dbReference>
<name>A0ABY6A5X3_9BURK</name>
<keyword evidence="1" id="KW-0067">ATP-binding</keyword>
<dbReference type="RefSeq" id="WP_260720182.1">
    <property type="nucleotide sequence ID" value="NZ_CP104377.1"/>
</dbReference>
<dbReference type="InterPro" id="IPR027417">
    <property type="entry name" value="P-loop_NTPase"/>
</dbReference>
<organism evidence="1 2">
    <name type="scientific">Comamonas squillarum</name>
    <dbReference type="NCBI Taxonomy" id="2977320"/>
    <lineage>
        <taxon>Bacteria</taxon>
        <taxon>Pseudomonadati</taxon>
        <taxon>Pseudomonadota</taxon>
        <taxon>Betaproteobacteria</taxon>
        <taxon>Burkholderiales</taxon>
        <taxon>Comamonadaceae</taxon>
        <taxon>Comamonas</taxon>
    </lineage>
</organism>
<evidence type="ECO:0000313" key="2">
    <source>
        <dbReference type="Proteomes" id="UP001058290"/>
    </source>
</evidence>
<dbReference type="Gene3D" id="3.40.50.300">
    <property type="entry name" value="P-loop containing nucleotide triphosphate hydrolases"/>
    <property type="match status" value="1"/>
</dbReference>
<proteinExistence type="predicted"/>
<dbReference type="Proteomes" id="UP001058290">
    <property type="component" value="Chromosome"/>
</dbReference>
<keyword evidence="1" id="KW-0547">Nucleotide-binding</keyword>
<dbReference type="EMBL" id="CP104377">
    <property type="protein sequence ID" value="UXC20520.1"/>
    <property type="molecule type" value="Genomic_DNA"/>
</dbReference>
<protein>
    <submittedName>
        <fullName evidence="1">Helicase RepA family protein</fullName>
    </submittedName>
</protein>
<evidence type="ECO:0000313" key="1">
    <source>
        <dbReference type="EMBL" id="UXC20520.1"/>
    </source>
</evidence>
<accession>A0ABY6A5X3</accession>
<sequence length="303" mass="33143">MLLDMVAAVASGSDWADHPVTQTNVIYVALEGQLGLRTRVQALEHDRGGVYQKGIRYVFDACNVASTEDVDSLAVTALKHQAKFIVIDTLSASLAGTAEENSNSAMAGMIANVQRLTRMTGAAVLLVHHSGNDPRRGARGAYALNANPDVSIEVGRSGNERYWRLDKGRDGSHTKGWFRIEPIEFQPAHETEPLQSIVIRHVQDSDDTQANDAMVFAGPKPKTQERTDVALQAIRQHLSQLDLNGNEQRNPGEATEETIRKIVARAFKEMHDSGAEGYGSNHRAENVREAIQSLVSAGQLLRE</sequence>
<keyword evidence="2" id="KW-1185">Reference proteome</keyword>
<dbReference type="GO" id="GO:0004386">
    <property type="term" value="F:helicase activity"/>
    <property type="evidence" value="ECO:0007669"/>
    <property type="project" value="UniProtKB-KW"/>
</dbReference>
<gene>
    <name evidence="1" type="ORF">N4T19_10610</name>
</gene>
<keyword evidence="1" id="KW-0347">Helicase</keyword>
<reference evidence="1" key="1">
    <citation type="submission" date="2022-09" db="EMBL/GenBank/DDBJ databases">
        <title>Bacterial diversity in gut of crayfish and pufferfish.</title>
        <authorList>
            <person name="Huang Y."/>
        </authorList>
    </citation>
    <scope>NUCLEOTIDE SEQUENCE</scope>
    <source>
        <strain evidence="1">PR12</strain>
    </source>
</reference>
<keyword evidence="1" id="KW-0378">Hydrolase</keyword>
<dbReference type="Pfam" id="PF13481">
    <property type="entry name" value="AAA_25"/>
    <property type="match status" value="1"/>
</dbReference>